<keyword evidence="2" id="KW-1185">Reference proteome</keyword>
<dbReference type="InParanoid" id="D2V9U7"/>
<dbReference type="KEGG" id="ngr:NAEGRDRAFT_79139"/>
<protein>
    <submittedName>
        <fullName evidence="1">Uncharacterized protein</fullName>
    </submittedName>
</protein>
<accession>D2V9U7</accession>
<evidence type="ECO:0000313" key="1">
    <source>
        <dbReference type="EMBL" id="EFC46202.1"/>
    </source>
</evidence>
<dbReference type="GeneID" id="8859426"/>
<dbReference type="Proteomes" id="UP000006671">
    <property type="component" value="Unassembled WGS sequence"/>
</dbReference>
<organism evidence="2">
    <name type="scientific">Naegleria gruberi</name>
    <name type="common">Amoeba</name>
    <dbReference type="NCBI Taxonomy" id="5762"/>
    <lineage>
        <taxon>Eukaryota</taxon>
        <taxon>Discoba</taxon>
        <taxon>Heterolobosea</taxon>
        <taxon>Tetramitia</taxon>
        <taxon>Eutetramitia</taxon>
        <taxon>Vahlkampfiidae</taxon>
        <taxon>Naegleria</taxon>
    </lineage>
</organism>
<proteinExistence type="predicted"/>
<dbReference type="VEuPathDB" id="AmoebaDB:NAEGRDRAFT_79139"/>
<reference evidence="1 2" key="1">
    <citation type="journal article" date="2010" name="Cell">
        <title>The genome of Naegleria gruberi illuminates early eukaryotic versatility.</title>
        <authorList>
            <person name="Fritz-Laylin L.K."/>
            <person name="Prochnik S.E."/>
            <person name="Ginger M.L."/>
            <person name="Dacks J.B."/>
            <person name="Carpenter M.L."/>
            <person name="Field M.C."/>
            <person name="Kuo A."/>
            <person name="Paredez A."/>
            <person name="Chapman J."/>
            <person name="Pham J."/>
            <person name="Shu S."/>
            <person name="Neupane R."/>
            <person name="Cipriano M."/>
            <person name="Mancuso J."/>
            <person name="Tu H."/>
            <person name="Salamov A."/>
            <person name="Lindquist E."/>
            <person name="Shapiro H."/>
            <person name="Lucas S."/>
            <person name="Grigoriev I.V."/>
            <person name="Cande W.Z."/>
            <person name="Fulton C."/>
            <person name="Rokhsar D.S."/>
            <person name="Dawson S.C."/>
        </authorList>
    </citation>
    <scope>NUCLEOTIDE SEQUENCE [LARGE SCALE GENOMIC DNA]</scope>
    <source>
        <strain evidence="1 2">NEG-M</strain>
    </source>
</reference>
<evidence type="ECO:0000313" key="2">
    <source>
        <dbReference type="Proteomes" id="UP000006671"/>
    </source>
</evidence>
<gene>
    <name evidence="1" type="ORF">NAEGRDRAFT_79139</name>
</gene>
<sequence>MNALLLSDNDKAKMLHALGPLIQRLEQRKSVRIQCFNQSLTLSSILQSLSSLIVRYVFEEKSVGLLRNLNVSLVGKTISNEFEKSRWENIKNEILEDTYWKGTIATLIRVWLLCDHCCRSINAALNIDPISSISEQDEMPTTFELRQAVRNNFSDGLNPYFQDKGFSIQDLNQMLNTLDQLQNYLSNPVI</sequence>
<dbReference type="RefSeq" id="XP_002678946.1">
    <property type="nucleotide sequence ID" value="XM_002678900.1"/>
</dbReference>
<name>D2V9U7_NAEGR</name>
<dbReference type="AlphaFoldDB" id="D2V9U7"/>
<dbReference type="EMBL" id="GG738859">
    <property type="protein sequence ID" value="EFC46202.1"/>
    <property type="molecule type" value="Genomic_DNA"/>
</dbReference>